<gene>
    <name evidence="4" type="ORF">QYM36_010078</name>
</gene>
<evidence type="ECO:0000256" key="1">
    <source>
        <dbReference type="ARBA" id="ARBA00022737"/>
    </source>
</evidence>
<feature type="repeat" description="ANK" evidence="3">
    <location>
        <begin position="76"/>
        <end position="108"/>
    </location>
</feature>
<dbReference type="SUPFAM" id="SSF48403">
    <property type="entry name" value="Ankyrin repeat"/>
    <property type="match status" value="1"/>
</dbReference>
<sequence>MSIEEEAPTNTDSIVVSVQEGDLNLVNDFLENGGEANTCDSDGIPLLHWAAINNRLEIAKSLLLKNADVNATTGALLSTPLHWAAREGNLEIIKLLIEHGADILKSDGEGNSALHTAAALGHSSIVAYLIAKGVDSNLPNSNNKTTPLMVAVVDKKNTETCLLLLSLGASPYSKDISGNTALHWAFTSNNNGAVRLFNYEGLDFTICNEEGVSPWSPGDCQPQWMEHKLWRRIVDEHNSEKLFGRFKNVAGFSNDLTKTGHEFTKNVK</sequence>
<reference evidence="4" key="1">
    <citation type="submission" date="2023-07" db="EMBL/GenBank/DDBJ databases">
        <title>Chromosome-level genome assembly of Artemia franciscana.</title>
        <authorList>
            <person name="Jo E."/>
        </authorList>
    </citation>
    <scope>NUCLEOTIDE SEQUENCE</scope>
    <source>
        <tissue evidence="4">Whole body</tissue>
    </source>
</reference>
<keyword evidence="1" id="KW-0677">Repeat</keyword>
<organism evidence="4 5">
    <name type="scientific">Artemia franciscana</name>
    <name type="common">Brine shrimp</name>
    <name type="synonym">Artemia sanfranciscana</name>
    <dbReference type="NCBI Taxonomy" id="6661"/>
    <lineage>
        <taxon>Eukaryota</taxon>
        <taxon>Metazoa</taxon>
        <taxon>Ecdysozoa</taxon>
        <taxon>Arthropoda</taxon>
        <taxon>Crustacea</taxon>
        <taxon>Branchiopoda</taxon>
        <taxon>Anostraca</taxon>
        <taxon>Artemiidae</taxon>
        <taxon>Artemia</taxon>
    </lineage>
</organism>
<dbReference type="PROSITE" id="PS50088">
    <property type="entry name" value="ANK_REPEAT"/>
    <property type="match status" value="3"/>
</dbReference>
<dbReference type="PRINTS" id="PR01415">
    <property type="entry name" value="ANKYRIN"/>
</dbReference>
<evidence type="ECO:0000256" key="2">
    <source>
        <dbReference type="ARBA" id="ARBA00023043"/>
    </source>
</evidence>
<comment type="caution">
    <text evidence="4">The sequence shown here is derived from an EMBL/GenBank/DDBJ whole genome shotgun (WGS) entry which is preliminary data.</text>
</comment>
<keyword evidence="2 3" id="KW-0040">ANK repeat</keyword>
<evidence type="ECO:0000313" key="4">
    <source>
        <dbReference type="EMBL" id="KAK2715326.1"/>
    </source>
</evidence>
<dbReference type="Gene3D" id="1.25.40.20">
    <property type="entry name" value="Ankyrin repeat-containing domain"/>
    <property type="match status" value="1"/>
</dbReference>
<dbReference type="AlphaFoldDB" id="A0AA88HW83"/>
<feature type="repeat" description="ANK" evidence="3">
    <location>
        <begin position="109"/>
        <end position="141"/>
    </location>
</feature>
<protein>
    <submittedName>
        <fullName evidence="4">Uncharacterized protein</fullName>
    </submittedName>
</protein>
<evidence type="ECO:0000313" key="5">
    <source>
        <dbReference type="Proteomes" id="UP001187531"/>
    </source>
</evidence>
<dbReference type="PANTHER" id="PTHR24161">
    <property type="entry name" value="ANK_REP_REGION DOMAIN-CONTAINING PROTEIN-RELATED"/>
    <property type="match status" value="1"/>
</dbReference>
<dbReference type="PROSITE" id="PS50297">
    <property type="entry name" value="ANK_REP_REGION"/>
    <property type="match status" value="3"/>
</dbReference>
<dbReference type="Pfam" id="PF12796">
    <property type="entry name" value="Ank_2"/>
    <property type="match status" value="2"/>
</dbReference>
<dbReference type="PANTHER" id="PTHR24161:SF85">
    <property type="entry name" value="PALMITOYLTRANSFERASE HIP14"/>
    <property type="match status" value="1"/>
</dbReference>
<dbReference type="SMART" id="SM00248">
    <property type="entry name" value="ANK"/>
    <property type="match status" value="5"/>
</dbReference>
<keyword evidence="5" id="KW-1185">Reference proteome</keyword>
<dbReference type="InterPro" id="IPR036770">
    <property type="entry name" value="Ankyrin_rpt-contain_sf"/>
</dbReference>
<name>A0AA88HW83_ARTSF</name>
<evidence type="ECO:0000256" key="3">
    <source>
        <dbReference type="PROSITE-ProRule" id="PRU00023"/>
    </source>
</evidence>
<dbReference type="InterPro" id="IPR002110">
    <property type="entry name" value="Ankyrin_rpt"/>
</dbReference>
<dbReference type="EMBL" id="JAVRJZ010000012">
    <property type="protein sequence ID" value="KAK2715326.1"/>
    <property type="molecule type" value="Genomic_DNA"/>
</dbReference>
<accession>A0AA88HW83</accession>
<feature type="repeat" description="ANK" evidence="3">
    <location>
        <begin position="42"/>
        <end position="74"/>
    </location>
</feature>
<proteinExistence type="predicted"/>
<dbReference type="Proteomes" id="UP001187531">
    <property type="component" value="Unassembled WGS sequence"/>
</dbReference>